<keyword evidence="3" id="KW-1185">Reference proteome</keyword>
<protein>
    <submittedName>
        <fullName evidence="2">Uncharacterized protein</fullName>
    </submittedName>
</protein>
<evidence type="ECO:0000256" key="1">
    <source>
        <dbReference type="SAM" id="MobiDB-lite"/>
    </source>
</evidence>
<comment type="caution">
    <text evidence="2">The sequence shown here is derived from an EMBL/GenBank/DDBJ whole genome shotgun (WGS) entry which is preliminary data.</text>
</comment>
<evidence type="ECO:0000313" key="3">
    <source>
        <dbReference type="Proteomes" id="UP001138500"/>
    </source>
</evidence>
<reference evidence="2 3" key="2">
    <citation type="journal article" date="2021" name="Curr. Genet.">
        <title>Genetic response to nitrogen starvation in the aggressive Eucalyptus foliar pathogen Teratosphaeria destructans.</title>
        <authorList>
            <person name="Havenga M."/>
            <person name="Wingfield B.D."/>
            <person name="Wingfield M.J."/>
            <person name="Dreyer L.L."/>
            <person name="Roets F."/>
            <person name="Aylward J."/>
        </authorList>
    </citation>
    <scope>NUCLEOTIDE SEQUENCE [LARGE SCALE GENOMIC DNA]</scope>
    <source>
        <strain evidence="2">CMW44962</strain>
    </source>
</reference>
<proteinExistence type="predicted"/>
<name>A0A9W7T2F3_9PEZI</name>
<organism evidence="2 3">
    <name type="scientific">Teratosphaeria destructans</name>
    <dbReference type="NCBI Taxonomy" id="418781"/>
    <lineage>
        <taxon>Eukaryota</taxon>
        <taxon>Fungi</taxon>
        <taxon>Dikarya</taxon>
        <taxon>Ascomycota</taxon>
        <taxon>Pezizomycotina</taxon>
        <taxon>Dothideomycetes</taxon>
        <taxon>Dothideomycetidae</taxon>
        <taxon>Mycosphaerellales</taxon>
        <taxon>Teratosphaeriaceae</taxon>
        <taxon>Teratosphaeria</taxon>
    </lineage>
</organism>
<dbReference type="AlphaFoldDB" id="A0A9W7T2F3"/>
<reference evidence="2 3" key="1">
    <citation type="journal article" date="2018" name="IMA Fungus">
        <title>IMA Genome-F 10: Nine draft genome sequences of Claviceps purpurea s.lat., including C. arundinis, C. humidiphila, and C. cf. spartinae, pseudomolecules for the pitch canker pathogen Fusarium circinatum, draft genome of Davidsoniella eucalypti, Grosmannia galeiformis, Quambalaria eucalypti, and Teratosphaeria destructans.</title>
        <authorList>
            <person name="Wingfield B.D."/>
            <person name="Liu M."/>
            <person name="Nguyen H.D."/>
            <person name="Lane F.A."/>
            <person name="Morgan S.W."/>
            <person name="De Vos L."/>
            <person name="Wilken P.M."/>
            <person name="Duong T.A."/>
            <person name="Aylward J."/>
            <person name="Coetzee M.P."/>
            <person name="Dadej K."/>
            <person name="De Beer Z.W."/>
            <person name="Findlay W."/>
            <person name="Havenga M."/>
            <person name="Kolarik M."/>
            <person name="Menzies J.G."/>
            <person name="Naidoo K."/>
            <person name="Pochopski O."/>
            <person name="Shoukouhi P."/>
            <person name="Santana Q.C."/>
            <person name="Seifert K.A."/>
            <person name="Soal N."/>
            <person name="Steenkamp E.T."/>
            <person name="Tatham C.T."/>
            <person name="van der Nest M.A."/>
            <person name="Wingfield M.J."/>
        </authorList>
    </citation>
    <scope>NUCLEOTIDE SEQUENCE [LARGE SCALE GENOMIC DNA]</scope>
    <source>
        <strain evidence="2">CMW44962</strain>
    </source>
</reference>
<evidence type="ECO:0000313" key="2">
    <source>
        <dbReference type="EMBL" id="KAH9845604.1"/>
    </source>
</evidence>
<accession>A0A9W7T2F3</accession>
<gene>
    <name evidence="2" type="ORF">Tdes44962_MAKER10470</name>
</gene>
<sequence>MVHSGHNWGRKHPGATPERLAKKQCGGGVEAARSQPTSGAPSVGLLKGLRSGLVALMTTPGRTVE</sequence>
<dbReference type="EMBL" id="RIBY02000024">
    <property type="protein sequence ID" value="KAH9845604.1"/>
    <property type="molecule type" value="Genomic_DNA"/>
</dbReference>
<dbReference type="Proteomes" id="UP001138500">
    <property type="component" value="Unassembled WGS sequence"/>
</dbReference>
<feature type="region of interest" description="Disordered" evidence="1">
    <location>
        <begin position="1"/>
        <end position="45"/>
    </location>
</feature>